<name>A0A927BDN9_9BACT</name>
<proteinExistence type="predicted"/>
<dbReference type="RefSeq" id="WP_191005295.1">
    <property type="nucleotide sequence ID" value="NZ_JACXAD010000011.1"/>
</dbReference>
<evidence type="ECO:0000313" key="2">
    <source>
        <dbReference type="Proteomes" id="UP000612233"/>
    </source>
</evidence>
<accession>A0A927BDN9</accession>
<keyword evidence="2" id="KW-1185">Reference proteome</keyword>
<reference evidence="1" key="1">
    <citation type="submission" date="2020-09" db="EMBL/GenBank/DDBJ databases">
        <authorList>
            <person name="Kim M.K."/>
        </authorList>
    </citation>
    <scope>NUCLEOTIDE SEQUENCE</scope>
    <source>
        <strain evidence="1">BT664</strain>
    </source>
</reference>
<gene>
    <name evidence="1" type="ORF">IC235_11330</name>
</gene>
<organism evidence="1 2">
    <name type="scientific">Hymenobacter montanus</name>
    <dbReference type="NCBI Taxonomy" id="2771359"/>
    <lineage>
        <taxon>Bacteria</taxon>
        <taxon>Pseudomonadati</taxon>
        <taxon>Bacteroidota</taxon>
        <taxon>Cytophagia</taxon>
        <taxon>Cytophagales</taxon>
        <taxon>Hymenobacteraceae</taxon>
        <taxon>Hymenobacter</taxon>
    </lineage>
</organism>
<protein>
    <submittedName>
        <fullName evidence="1">Uncharacterized protein</fullName>
    </submittedName>
</protein>
<dbReference type="EMBL" id="JACXAD010000011">
    <property type="protein sequence ID" value="MBD2768481.1"/>
    <property type="molecule type" value="Genomic_DNA"/>
</dbReference>
<dbReference type="Proteomes" id="UP000612233">
    <property type="component" value="Unassembled WGS sequence"/>
</dbReference>
<dbReference type="AlphaFoldDB" id="A0A927BDN9"/>
<comment type="caution">
    <text evidence="1">The sequence shown here is derived from an EMBL/GenBank/DDBJ whole genome shotgun (WGS) entry which is preliminary data.</text>
</comment>
<evidence type="ECO:0000313" key="1">
    <source>
        <dbReference type="EMBL" id="MBD2768481.1"/>
    </source>
</evidence>
<sequence>MHGFFLLVLTAGLASSTTPPLSAMTAAEAARPGQYVHVRATIARTYNARSGYVFLNLDQPRPACLLEVVVKPELVGKFAAAPTQLAGRVVLVQGYVQAAEGSTAQIWLDWAPVLSIAP</sequence>